<dbReference type="Gene3D" id="4.10.240.10">
    <property type="entry name" value="Zn(2)-C6 fungal-type DNA-binding domain"/>
    <property type="match status" value="1"/>
</dbReference>
<dbReference type="InterPro" id="IPR001138">
    <property type="entry name" value="Zn2Cys6_DnaBD"/>
</dbReference>
<organism evidence="6 7">
    <name type="scientific">Dendryphion nanum</name>
    <dbReference type="NCBI Taxonomy" id="256645"/>
    <lineage>
        <taxon>Eukaryota</taxon>
        <taxon>Fungi</taxon>
        <taxon>Dikarya</taxon>
        <taxon>Ascomycota</taxon>
        <taxon>Pezizomycotina</taxon>
        <taxon>Dothideomycetes</taxon>
        <taxon>Pleosporomycetidae</taxon>
        <taxon>Pleosporales</taxon>
        <taxon>Torulaceae</taxon>
        <taxon>Dendryphion</taxon>
    </lineage>
</organism>
<feature type="domain" description="Zn(2)-C6 fungal-type" evidence="5">
    <location>
        <begin position="14"/>
        <end position="45"/>
    </location>
</feature>
<name>A0A9P9D956_9PLEO</name>
<keyword evidence="3" id="KW-0539">Nucleus</keyword>
<comment type="caution">
    <text evidence="6">The sequence shown here is derived from an EMBL/GenBank/DDBJ whole genome shotgun (WGS) entry which is preliminary data.</text>
</comment>
<dbReference type="OrthoDB" id="5344325at2759"/>
<dbReference type="PROSITE" id="PS50048">
    <property type="entry name" value="ZN2_CY6_FUNGAL_2"/>
    <property type="match status" value="1"/>
</dbReference>
<dbReference type="GO" id="GO:0003677">
    <property type="term" value="F:DNA binding"/>
    <property type="evidence" value="ECO:0007669"/>
    <property type="project" value="InterPro"/>
</dbReference>
<feature type="region of interest" description="Disordered" evidence="4">
    <location>
        <begin position="45"/>
        <end position="66"/>
    </location>
</feature>
<evidence type="ECO:0000256" key="1">
    <source>
        <dbReference type="ARBA" id="ARBA00004123"/>
    </source>
</evidence>
<accession>A0A9P9D956</accession>
<protein>
    <submittedName>
        <fullName evidence="6">Fungal-specific transcription factor domain-containing protein</fullName>
    </submittedName>
</protein>
<evidence type="ECO:0000256" key="2">
    <source>
        <dbReference type="ARBA" id="ARBA00022723"/>
    </source>
</evidence>
<dbReference type="PANTHER" id="PTHR31001:SF87">
    <property type="entry name" value="COL-21"/>
    <property type="match status" value="1"/>
</dbReference>
<dbReference type="GO" id="GO:0000981">
    <property type="term" value="F:DNA-binding transcription factor activity, RNA polymerase II-specific"/>
    <property type="evidence" value="ECO:0007669"/>
    <property type="project" value="InterPro"/>
</dbReference>
<dbReference type="GO" id="GO:0005634">
    <property type="term" value="C:nucleus"/>
    <property type="evidence" value="ECO:0007669"/>
    <property type="project" value="UniProtKB-SubCell"/>
</dbReference>
<evidence type="ECO:0000259" key="5">
    <source>
        <dbReference type="PROSITE" id="PS50048"/>
    </source>
</evidence>
<dbReference type="GO" id="GO:0006351">
    <property type="term" value="P:DNA-templated transcription"/>
    <property type="evidence" value="ECO:0007669"/>
    <property type="project" value="InterPro"/>
</dbReference>
<dbReference type="InterPro" id="IPR036864">
    <property type="entry name" value="Zn2-C6_fun-type_DNA-bd_sf"/>
</dbReference>
<dbReference type="CDD" id="cd12148">
    <property type="entry name" value="fungal_TF_MHR"/>
    <property type="match status" value="1"/>
</dbReference>
<dbReference type="InterPro" id="IPR007219">
    <property type="entry name" value="XnlR_reg_dom"/>
</dbReference>
<dbReference type="AlphaFoldDB" id="A0A9P9D956"/>
<reference evidence="6" key="1">
    <citation type="journal article" date="2021" name="Nat. Commun.">
        <title>Genetic determinants of endophytism in the Arabidopsis root mycobiome.</title>
        <authorList>
            <person name="Mesny F."/>
            <person name="Miyauchi S."/>
            <person name="Thiergart T."/>
            <person name="Pickel B."/>
            <person name="Atanasova L."/>
            <person name="Karlsson M."/>
            <person name="Huettel B."/>
            <person name="Barry K.W."/>
            <person name="Haridas S."/>
            <person name="Chen C."/>
            <person name="Bauer D."/>
            <person name="Andreopoulos W."/>
            <person name="Pangilinan J."/>
            <person name="LaButti K."/>
            <person name="Riley R."/>
            <person name="Lipzen A."/>
            <person name="Clum A."/>
            <person name="Drula E."/>
            <person name="Henrissat B."/>
            <person name="Kohler A."/>
            <person name="Grigoriev I.V."/>
            <person name="Martin F.M."/>
            <person name="Hacquard S."/>
        </authorList>
    </citation>
    <scope>NUCLEOTIDE SEQUENCE</scope>
    <source>
        <strain evidence="6">MPI-CAGE-CH-0243</strain>
    </source>
</reference>
<proteinExistence type="predicted"/>
<evidence type="ECO:0000313" key="7">
    <source>
        <dbReference type="Proteomes" id="UP000700596"/>
    </source>
</evidence>
<keyword evidence="2" id="KW-0479">Metal-binding</keyword>
<dbReference type="SUPFAM" id="SSF57701">
    <property type="entry name" value="Zn2/Cys6 DNA-binding domain"/>
    <property type="match status" value="1"/>
</dbReference>
<gene>
    <name evidence="6" type="ORF">B0J11DRAFT_444578</name>
</gene>
<dbReference type="EMBL" id="JAGMWT010000016">
    <property type="protein sequence ID" value="KAH7115003.1"/>
    <property type="molecule type" value="Genomic_DNA"/>
</dbReference>
<sequence length="513" mass="58217">MPSESQKRRRPVAACAPCYQKKQKCDHQYPCNNCVRRRLPEHCSYSTGPHDADRPSSRTRTRSVRTASVSDVGYQQRLPEENLSSSLGYFEGSGSNLLSLMDKYHLLGKNNLGNDTTEAIPASVLPEMNECLKLFPKRPILDSLVQLFFQDVNWMYEMIHPALFLGRYEKWWRTVPGSTTESLHLGILILRVCAYSAQFSPAATAEANSVGGNKLLGVSMDKIREHCHGLASRLQRLCEQMSGAKSLTWVQQLFYAACYEKNEGNVKDAWYTLGNAVRVVQDLGMHVEEPHRGRRGMNDLEYDMGRRAFWNLYIWDRFLSLVLDRAPCILDSHCSVDLPKMRFLNPALGASAPDVFTERILQAKLSKLWSSLCPPKKPGSATPYDPAAAEECYEEICRSFVSQLPRALDLHAPDTQWDSKLPNLRRQRQTLRISVFVVMCQIFQPLLHLDSDQTEALPQYKRDLLVRHREQLVYSATAVLSSVGELQQLMGGGPSRFFLLSFFTFEPAMLLAL</sequence>
<dbReference type="Pfam" id="PF00172">
    <property type="entry name" value="Zn_clus"/>
    <property type="match status" value="1"/>
</dbReference>
<dbReference type="InterPro" id="IPR050613">
    <property type="entry name" value="Sec_Metabolite_Reg"/>
</dbReference>
<evidence type="ECO:0000256" key="3">
    <source>
        <dbReference type="ARBA" id="ARBA00023242"/>
    </source>
</evidence>
<dbReference type="GO" id="GO:0008270">
    <property type="term" value="F:zinc ion binding"/>
    <property type="evidence" value="ECO:0007669"/>
    <property type="project" value="InterPro"/>
</dbReference>
<dbReference type="Proteomes" id="UP000700596">
    <property type="component" value="Unassembled WGS sequence"/>
</dbReference>
<evidence type="ECO:0000313" key="6">
    <source>
        <dbReference type="EMBL" id="KAH7115003.1"/>
    </source>
</evidence>
<comment type="subcellular location">
    <subcellularLocation>
        <location evidence="1">Nucleus</location>
    </subcellularLocation>
</comment>
<dbReference type="SMART" id="SM00066">
    <property type="entry name" value="GAL4"/>
    <property type="match status" value="1"/>
</dbReference>
<feature type="non-terminal residue" evidence="6">
    <location>
        <position position="513"/>
    </location>
</feature>
<keyword evidence="7" id="KW-1185">Reference proteome</keyword>
<dbReference type="Pfam" id="PF04082">
    <property type="entry name" value="Fungal_trans"/>
    <property type="match status" value="1"/>
</dbReference>
<dbReference type="PANTHER" id="PTHR31001">
    <property type="entry name" value="UNCHARACTERIZED TRANSCRIPTIONAL REGULATORY PROTEIN"/>
    <property type="match status" value="1"/>
</dbReference>
<dbReference type="SMART" id="SM00906">
    <property type="entry name" value="Fungal_trans"/>
    <property type="match status" value="1"/>
</dbReference>
<evidence type="ECO:0000256" key="4">
    <source>
        <dbReference type="SAM" id="MobiDB-lite"/>
    </source>
</evidence>